<reference evidence="1 2" key="1">
    <citation type="submission" date="2007-01" db="EMBL/GenBank/DDBJ databases">
        <authorList>
            <person name="Haygood M."/>
            <person name="Podell S."/>
            <person name="Anderson C."/>
            <person name="Hopkinson B."/>
            <person name="Roe K."/>
            <person name="Barbeau K."/>
            <person name="Gaasterland T."/>
            <person name="Ferriera S."/>
            <person name="Johnson J."/>
            <person name="Kravitz S."/>
            <person name="Beeson K."/>
            <person name="Sutton G."/>
            <person name="Rogers Y.-H."/>
            <person name="Friedman R."/>
            <person name="Frazier M."/>
            <person name="Venter J.C."/>
        </authorList>
    </citation>
    <scope>NUCLEOTIDE SEQUENCE [LARGE SCALE GENOMIC DNA]</scope>
    <source>
        <strain evidence="1 2">ATCC 23134</strain>
    </source>
</reference>
<protein>
    <submittedName>
        <fullName evidence="1">Uncharacterized protein</fullName>
    </submittedName>
</protein>
<dbReference type="AlphaFoldDB" id="A1ZUJ6"/>
<name>A1ZUJ6_MICM2</name>
<dbReference type="EMBL" id="AAWS01000040">
    <property type="protein sequence ID" value="EAY26015.1"/>
    <property type="molecule type" value="Genomic_DNA"/>
</dbReference>
<comment type="caution">
    <text evidence="1">The sequence shown here is derived from an EMBL/GenBank/DDBJ whole genome shotgun (WGS) entry which is preliminary data.</text>
</comment>
<accession>A1ZUJ6</accession>
<sequence>MLMSALKKRASNSLLDAPGIFCAPGFLRNGEKLNYHS</sequence>
<keyword evidence="2" id="KW-1185">Reference proteome</keyword>
<gene>
    <name evidence="1" type="ORF">M23134_07164</name>
</gene>
<evidence type="ECO:0000313" key="1">
    <source>
        <dbReference type="EMBL" id="EAY26015.1"/>
    </source>
</evidence>
<organism evidence="1 2">
    <name type="scientific">Microscilla marina ATCC 23134</name>
    <dbReference type="NCBI Taxonomy" id="313606"/>
    <lineage>
        <taxon>Bacteria</taxon>
        <taxon>Pseudomonadati</taxon>
        <taxon>Bacteroidota</taxon>
        <taxon>Cytophagia</taxon>
        <taxon>Cytophagales</taxon>
        <taxon>Microscillaceae</taxon>
        <taxon>Microscilla</taxon>
    </lineage>
</organism>
<proteinExistence type="predicted"/>
<evidence type="ECO:0000313" key="2">
    <source>
        <dbReference type="Proteomes" id="UP000004095"/>
    </source>
</evidence>
<dbReference type="Proteomes" id="UP000004095">
    <property type="component" value="Unassembled WGS sequence"/>
</dbReference>